<reference evidence="7 8" key="1">
    <citation type="submission" date="2020-12" db="EMBL/GenBank/DDBJ databases">
        <title>Brachybacterium sp. MASK1Z-5, whole genome shotgun sequence.</title>
        <authorList>
            <person name="Tuo L."/>
        </authorList>
    </citation>
    <scope>NUCLEOTIDE SEQUENCE [LARGE SCALE GENOMIC DNA]</scope>
    <source>
        <strain evidence="7 8">MASK1Z-5</strain>
    </source>
</reference>
<feature type="region of interest" description="Disordered" evidence="5">
    <location>
        <begin position="370"/>
        <end position="402"/>
    </location>
</feature>
<protein>
    <recommendedName>
        <fullName evidence="4">2-oxoisovalerate dehydrogenase subunit alpha</fullName>
        <ecNumber evidence="4">1.2.4.4</ecNumber>
    </recommendedName>
    <alternativeName>
        <fullName evidence="4">Branched-chain alpha-keto acid dehydrogenase E1 component alpha chain</fullName>
    </alternativeName>
</protein>
<evidence type="ECO:0000313" key="7">
    <source>
        <dbReference type="EMBL" id="MBK0332004.1"/>
    </source>
</evidence>
<dbReference type="Gene3D" id="3.40.50.970">
    <property type="match status" value="1"/>
</dbReference>
<dbReference type="CDD" id="cd02000">
    <property type="entry name" value="TPP_E1_PDC_ADC_BCADC"/>
    <property type="match status" value="1"/>
</dbReference>
<organism evidence="7 8">
    <name type="scientific">Brachybacterium halotolerans</name>
    <dbReference type="NCBI Taxonomy" id="2795215"/>
    <lineage>
        <taxon>Bacteria</taxon>
        <taxon>Bacillati</taxon>
        <taxon>Actinomycetota</taxon>
        <taxon>Actinomycetes</taxon>
        <taxon>Micrococcales</taxon>
        <taxon>Dermabacteraceae</taxon>
        <taxon>Brachybacterium</taxon>
    </lineage>
</organism>
<evidence type="ECO:0000256" key="5">
    <source>
        <dbReference type="SAM" id="MobiDB-lite"/>
    </source>
</evidence>
<evidence type="ECO:0000256" key="1">
    <source>
        <dbReference type="ARBA" id="ARBA00001964"/>
    </source>
</evidence>
<evidence type="ECO:0000256" key="4">
    <source>
        <dbReference type="RuleBase" id="RU365014"/>
    </source>
</evidence>
<dbReference type="Proteomes" id="UP000612352">
    <property type="component" value="Unassembled WGS sequence"/>
</dbReference>
<keyword evidence="7" id="KW-0670">Pyruvate</keyword>
<dbReference type="Pfam" id="PF00676">
    <property type="entry name" value="E1_dh"/>
    <property type="match status" value="1"/>
</dbReference>
<dbReference type="EC" id="1.2.4.4" evidence="4"/>
<keyword evidence="3 4" id="KW-0786">Thiamine pyrophosphate</keyword>
<dbReference type="InterPro" id="IPR001017">
    <property type="entry name" value="DH_E1"/>
</dbReference>
<dbReference type="InterPro" id="IPR029061">
    <property type="entry name" value="THDP-binding"/>
</dbReference>
<evidence type="ECO:0000259" key="6">
    <source>
        <dbReference type="Pfam" id="PF00676"/>
    </source>
</evidence>
<accession>A0ABS1BBH8</accession>
<evidence type="ECO:0000313" key="8">
    <source>
        <dbReference type="Proteomes" id="UP000612352"/>
    </source>
</evidence>
<gene>
    <name evidence="7" type="ORF">I8D64_11400</name>
</gene>
<comment type="similarity">
    <text evidence="4">Belongs to the BCKDHA family.</text>
</comment>
<comment type="catalytic activity">
    <reaction evidence="4">
        <text>N(6)-[(R)-lipoyl]-L-lysyl-[protein] + 3-methyl-2-oxobutanoate + H(+) = N(6)-[(R)-S(8)-2-methylpropanoyldihydrolipoyl]-L-lysyl-[protein] + CO2</text>
        <dbReference type="Rhea" id="RHEA:13457"/>
        <dbReference type="Rhea" id="RHEA-COMP:10474"/>
        <dbReference type="Rhea" id="RHEA-COMP:10497"/>
        <dbReference type="ChEBI" id="CHEBI:11851"/>
        <dbReference type="ChEBI" id="CHEBI:15378"/>
        <dbReference type="ChEBI" id="CHEBI:16526"/>
        <dbReference type="ChEBI" id="CHEBI:83099"/>
        <dbReference type="ChEBI" id="CHEBI:83142"/>
        <dbReference type="EC" id="1.2.4.4"/>
    </reaction>
</comment>
<sequence length="402" mass="44334">MSVFRTTIPEHADDEPLIQLVAPDGTRTPHEELDAAVAHLTGEDLRRYYRDMVMIRAADLEATSLQRQGQLGLWASALGQEAAQIGAGHAARTQDYLVPTYREHGIAWARGIEPWRLLDVWRGIAHGSYDPYELRTHPYMLVLGAQVPQAVGYAMGLQRDGLVGTGDLESDTAVLTLFGDGSSSEGEVSEGFTFAASFQAPTVFFTQNNQWAISVPTTVQSRVPLAQRSRGWGIPSVRIDGNDVLAVYGAVRLALDAAREGEGPSYIEAVTYRMAAHTTSDDPTRYRARAEEEEWAAKDPIDRLRRYLETQDEIDEEFIGHCEEEGHDLAMALHHEIHAMADPDPIEIFSHVYADPHPLVEAERAEFERYRSQFEDAGDQADAGSAADSAAADSTAAEEGRR</sequence>
<dbReference type="PANTHER" id="PTHR43380:SF1">
    <property type="entry name" value="2-OXOISOVALERATE DEHYDROGENASE SUBUNIT ALPHA, MITOCHONDRIAL"/>
    <property type="match status" value="1"/>
</dbReference>
<feature type="compositionally biased region" description="Low complexity" evidence="5">
    <location>
        <begin position="380"/>
        <end position="402"/>
    </location>
</feature>
<proteinExistence type="inferred from homology"/>
<keyword evidence="8" id="KW-1185">Reference proteome</keyword>
<comment type="cofactor">
    <cofactor evidence="1 4">
        <name>thiamine diphosphate</name>
        <dbReference type="ChEBI" id="CHEBI:58937"/>
    </cofactor>
</comment>
<feature type="domain" description="Dehydrogenase E1 component" evidence="6">
    <location>
        <begin position="50"/>
        <end position="325"/>
    </location>
</feature>
<dbReference type="RefSeq" id="WP_200502845.1">
    <property type="nucleotide sequence ID" value="NZ_JAEDAJ010000006.1"/>
</dbReference>
<comment type="function">
    <text evidence="4">The branched-chain alpha-keto dehydrogenase complex catalyzes the overall conversion of alpha-keto acids to acyl-CoA and CO(2). It contains multiple copies of three enzymatic components: branched-chain alpha-keto acid decarboxylase (E1), lipoamide acyltransferase (E2) and lipoamide dehydrogenase (E3).</text>
</comment>
<comment type="caution">
    <text evidence="7">The sequence shown here is derived from an EMBL/GenBank/DDBJ whole genome shotgun (WGS) entry which is preliminary data.</text>
</comment>
<evidence type="ECO:0000256" key="2">
    <source>
        <dbReference type="ARBA" id="ARBA00023002"/>
    </source>
</evidence>
<dbReference type="PANTHER" id="PTHR43380">
    <property type="entry name" value="2-OXOISOVALERATE DEHYDROGENASE SUBUNIT ALPHA, MITOCHONDRIAL"/>
    <property type="match status" value="1"/>
</dbReference>
<name>A0ABS1BBH8_9MICO</name>
<keyword evidence="2 4" id="KW-0560">Oxidoreductase</keyword>
<dbReference type="EMBL" id="JAEDAJ010000006">
    <property type="protein sequence ID" value="MBK0332004.1"/>
    <property type="molecule type" value="Genomic_DNA"/>
</dbReference>
<dbReference type="InterPro" id="IPR050771">
    <property type="entry name" value="Alpha-ketoacid_DH_E1_comp"/>
</dbReference>
<dbReference type="SUPFAM" id="SSF52518">
    <property type="entry name" value="Thiamin diphosphate-binding fold (THDP-binding)"/>
    <property type="match status" value="1"/>
</dbReference>
<evidence type="ECO:0000256" key="3">
    <source>
        <dbReference type="ARBA" id="ARBA00023052"/>
    </source>
</evidence>